<keyword evidence="11" id="KW-1185">Reference proteome</keyword>
<feature type="region of interest" description="Disordered" evidence="7">
    <location>
        <begin position="291"/>
        <end position="356"/>
    </location>
</feature>
<evidence type="ECO:0000256" key="6">
    <source>
        <dbReference type="ARBA" id="ARBA00023242"/>
    </source>
</evidence>
<feature type="region of interest" description="Disordered" evidence="7">
    <location>
        <begin position="211"/>
        <end position="244"/>
    </location>
</feature>
<dbReference type="GO" id="GO:0060236">
    <property type="term" value="P:regulation of mitotic spindle organization"/>
    <property type="evidence" value="ECO:0007669"/>
    <property type="project" value="InterPro"/>
</dbReference>
<evidence type="ECO:0000256" key="4">
    <source>
        <dbReference type="ARBA" id="ARBA00022490"/>
    </source>
</evidence>
<dbReference type="InterPro" id="IPR027329">
    <property type="entry name" value="TPX2_C"/>
</dbReference>
<feature type="compositionally biased region" description="Low complexity" evidence="7">
    <location>
        <begin position="633"/>
        <end position="642"/>
    </location>
</feature>
<feature type="region of interest" description="Disordered" evidence="7">
    <location>
        <begin position="567"/>
        <end position="592"/>
    </location>
</feature>
<dbReference type="AlphaFoldDB" id="A0A8J6C0H8"/>
<dbReference type="Proteomes" id="UP000751190">
    <property type="component" value="Unassembled WGS sequence"/>
</dbReference>
<feature type="region of interest" description="Disordered" evidence="7">
    <location>
        <begin position="38"/>
        <end position="85"/>
    </location>
</feature>
<dbReference type="Pfam" id="PF12214">
    <property type="entry name" value="TPX2_importin"/>
    <property type="match status" value="1"/>
</dbReference>
<feature type="domain" description="TPX2 C-terminal" evidence="8">
    <location>
        <begin position="1097"/>
        <end position="1156"/>
    </location>
</feature>
<gene>
    <name evidence="10" type="ORF">KFE25_011978</name>
</gene>
<feature type="compositionally biased region" description="Low complexity" evidence="7">
    <location>
        <begin position="856"/>
        <end position="876"/>
    </location>
</feature>
<dbReference type="EMBL" id="JAGTXO010000060">
    <property type="protein sequence ID" value="KAG8457912.1"/>
    <property type="molecule type" value="Genomic_DNA"/>
</dbReference>
<dbReference type="Pfam" id="PF06886">
    <property type="entry name" value="TPX2"/>
    <property type="match status" value="1"/>
</dbReference>
<sequence length="1203" mass="121540">MAESSTGLIDAELEAISVPQFVDFHADNFGQEDTDVWFQEASNAERHASVDASEPSDEAFESPIAGDGSHGDAADDVGDGADGDEAERPELLARTPPAMPAAYIPPASAQREACAADAAGSSAEPAVPSATASAVRSPPPSARAALTGDGLADAKVAAAAHHVVSALPPVAVSGAHDVSPTPNTCSPAVHSARAHDGCRYANGTFASRIPVALGSPRTPEPMRGTPLATRPEPRASGVQAGGVGAVPAAPRASCSLRCEGQSPARQVAAEPPLPCATVEMDAHVGIADAATPTATPTATPSASPARSARGTGGGGAPSSAAASASRLPRPRASRLFGGTAPSPAFSSTPSVSVVPSPARSTASVRAVAAMADASASRLRQPAASPAAAATAAAAARAANAAAAPTSVAPVPAKASPLVVARGAGLPRLWKSAASADAKTAKAAVAELAAVAVDAAADAGARVPSQALARLTKATAATHARHADAFTPVAPAPATPAGMPPVGSSLARLWRPTAATAAKRSDAIGGEACAAQVDGRAAGAAAAKDPTPSGGAPKAARLAHARLWVANPQPTSAADPRRRPATAGAVAADAAAAPTGEAVAAGADGAARRLASRASSALAAALHKQRAPAPAPPAAGARPTSAASACAGARIPLSTDEIRLRQAEEEVAQSRARQRARAARLERVLHDVGRRLPTRSTKGLTMPAEFSFQKEARAQRGARGGAAGAEGEPPVVPLAQAVASFQFRSSDGAGRGTSAGAPDGGCTLRADSAISAGGSHRPTQPRPIHLATEARARPAALLSTEERLLAEMKAAHATSKARPVDPRVMASHGHLGVPRVQKAAPTAFAAFRLATGERAAARGSRASRLSNSSDMSDASDGGAREFKAFHARPVPASTYTPDRARRASGAGVPARDTQRAEARSPELATRARAAARGVSAAASAPASPSAGSARGFRARPMPVAPTPEAPRAAAKAPTQPQPFHLQTEARGALAAASFAERIAREAGEAESARLFHARGVPQAEPFAPAPSSGALCEPRPFALQTDARHALAQAAFDAMVAEQENELRRHAAFKARPCTVTRAQPFVAHKSTKPLTELQPVCLHSDERHEERAVYEQGAKARRAQSEAEARAAAAEAQARADAELAAERKAHEFKARPVPREVLLGQPVSLAAVAKRALTVAVSPHFRTTMRLMARRQTTALGSEPSC</sequence>
<evidence type="ECO:0000256" key="2">
    <source>
        <dbReference type="ARBA" id="ARBA00004186"/>
    </source>
</evidence>
<evidence type="ECO:0000259" key="9">
    <source>
        <dbReference type="Pfam" id="PF12214"/>
    </source>
</evidence>
<feature type="compositionally biased region" description="Acidic residues" evidence="7">
    <location>
        <begin position="74"/>
        <end position="85"/>
    </location>
</feature>
<feature type="compositionally biased region" description="Low complexity" evidence="7">
    <location>
        <begin position="339"/>
        <end position="356"/>
    </location>
</feature>
<dbReference type="InterPro" id="IPR009675">
    <property type="entry name" value="TPX2_fam"/>
</dbReference>
<dbReference type="OrthoDB" id="1684416at2759"/>
<evidence type="ECO:0000259" key="8">
    <source>
        <dbReference type="Pfam" id="PF06886"/>
    </source>
</evidence>
<evidence type="ECO:0000256" key="1">
    <source>
        <dbReference type="ARBA" id="ARBA00004123"/>
    </source>
</evidence>
<feature type="compositionally biased region" description="Low complexity" evidence="7">
    <location>
        <begin position="317"/>
        <end position="327"/>
    </location>
</feature>
<keyword evidence="6" id="KW-0539">Nucleus</keyword>
<dbReference type="PANTHER" id="PTHR14326:SF44">
    <property type="entry name" value="TARGETING PROTEIN FOR XKLP2"/>
    <property type="match status" value="1"/>
</dbReference>
<proteinExistence type="inferred from homology"/>
<evidence type="ECO:0000256" key="3">
    <source>
        <dbReference type="ARBA" id="ARBA00005885"/>
    </source>
</evidence>
<feature type="compositionally biased region" description="Low complexity" evidence="7">
    <location>
        <begin position="291"/>
        <end position="309"/>
    </location>
</feature>
<accession>A0A8J6C0H8</accession>
<feature type="compositionally biased region" description="Low complexity" evidence="7">
    <location>
        <begin position="923"/>
        <end position="955"/>
    </location>
</feature>
<dbReference type="PANTHER" id="PTHR14326">
    <property type="entry name" value="TARGETING PROTEIN FOR XKLP2"/>
    <property type="match status" value="1"/>
</dbReference>
<protein>
    <recommendedName>
        <fullName evidence="12">TPX2 central domain-containing protein</fullName>
    </recommendedName>
</protein>
<comment type="similarity">
    <text evidence="3">Belongs to the TPX2 family.</text>
</comment>
<reference evidence="10" key="1">
    <citation type="submission" date="2021-05" db="EMBL/GenBank/DDBJ databases">
        <title>The genome of the haptophyte Pavlova lutheri (Diacronema luteri, Pavlovales) - a model for lipid biosynthesis in eukaryotic algae.</title>
        <authorList>
            <person name="Hulatt C.J."/>
            <person name="Posewitz M.C."/>
        </authorList>
    </citation>
    <scope>NUCLEOTIDE SEQUENCE</scope>
    <source>
        <strain evidence="10">NIVA-4/92</strain>
    </source>
</reference>
<dbReference type="InterPro" id="IPR027330">
    <property type="entry name" value="TPX2_central_dom"/>
</dbReference>
<evidence type="ECO:0000256" key="7">
    <source>
        <dbReference type="SAM" id="MobiDB-lite"/>
    </source>
</evidence>
<feature type="region of interest" description="Disordered" evidence="7">
    <location>
        <begin position="855"/>
        <end position="975"/>
    </location>
</feature>
<organism evidence="10 11">
    <name type="scientific">Diacronema lutheri</name>
    <name type="common">Unicellular marine alga</name>
    <name type="synonym">Monochrysis lutheri</name>
    <dbReference type="NCBI Taxonomy" id="2081491"/>
    <lineage>
        <taxon>Eukaryota</taxon>
        <taxon>Haptista</taxon>
        <taxon>Haptophyta</taxon>
        <taxon>Pavlovophyceae</taxon>
        <taxon>Pavlovales</taxon>
        <taxon>Pavlovaceae</taxon>
        <taxon>Diacronema</taxon>
    </lineage>
</organism>
<feature type="region of interest" description="Disordered" evidence="7">
    <location>
        <begin position="114"/>
        <end position="147"/>
    </location>
</feature>
<feature type="domain" description="TPX2 central" evidence="9">
    <location>
        <begin position="778"/>
        <end position="891"/>
    </location>
</feature>
<name>A0A8J6C0H8_DIALT</name>
<comment type="subcellular location">
    <subcellularLocation>
        <location evidence="2">Cytoplasm</location>
        <location evidence="2">Cytoskeleton</location>
        <location evidence="2">Spindle</location>
    </subcellularLocation>
    <subcellularLocation>
        <location evidence="1">Nucleus</location>
    </subcellularLocation>
</comment>
<dbReference type="GO" id="GO:0005874">
    <property type="term" value="C:microtubule"/>
    <property type="evidence" value="ECO:0007669"/>
    <property type="project" value="InterPro"/>
</dbReference>
<keyword evidence="4" id="KW-0963">Cytoplasm</keyword>
<evidence type="ECO:0008006" key="12">
    <source>
        <dbReference type="Google" id="ProtNLM"/>
    </source>
</evidence>
<keyword evidence="5" id="KW-0206">Cytoskeleton</keyword>
<dbReference type="OMA" id="MIVETAF"/>
<feature type="compositionally biased region" description="Low complexity" evidence="7">
    <location>
        <begin position="580"/>
        <end position="592"/>
    </location>
</feature>
<evidence type="ECO:0000313" key="10">
    <source>
        <dbReference type="EMBL" id="KAG8457912.1"/>
    </source>
</evidence>
<dbReference type="GO" id="GO:0005819">
    <property type="term" value="C:spindle"/>
    <property type="evidence" value="ECO:0007669"/>
    <property type="project" value="UniProtKB-SubCell"/>
</dbReference>
<comment type="caution">
    <text evidence="10">The sequence shown here is derived from an EMBL/GenBank/DDBJ whole genome shotgun (WGS) entry which is preliminary data.</text>
</comment>
<feature type="region of interest" description="Disordered" evidence="7">
    <location>
        <begin position="623"/>
        <end position="642"/>
    </location>
</feature>
<dbReference type="GO" id="GO:0005634">
    <property type="term" value="C:nucleus"/>
    <property type="evidence" value="ECO:0007669"/>
    <property type="project" value="UniProtKB-SubCell"/>
</dbReference>
<evidence type="ECO:0000313" key="11">
    <source>
        <dbReference type="Proteomes" id="UP000751190"/>
    </source>
</evidence>
<evidence type="ECO:0000256" key="5">
    <source>
        <dbReference type="ARBA" id="ARBA00023212"/>
    </source>
</evidence>